<dbReference type="Proteomes" id="UP000051015">
    <property type="component" value="Unassembled WGS sequence"/>
</dbReference>
<dbReference type="STRING" id="1423725.FC19_GL001717"/>
<proteinExistence type="predicted"/>
<sequence>MRNKQSAFSLAEILVVLALSAFTLLLTVSPLENSINGLQEKIFWQSFKQTWTNEIISSSKFKKVHTIAFKNNKIVFSEKNNRKVMVRLPKTMSIRRYESISVNDTGSISGRTIIVDSTLQDKPYYIMIQLGWGKYHVTH</sequence>
<reference evidence="1 2" key="1">
    <citation type="journal article" date="2015" name="Genome Announc.">
        <title>Expanding the biotechnology potential of lactobacilli through comparative genomics of 213 strains and associated genera.</title>
        <authorList>
            <person name="Sun Z."/>
            <person name="Harris H.M."/>
            <person name="McCann A."/>
            <person name="Guo C."/>
            <person name="Argimon S."/>
            <person name="Zhang W."/>
            <person name="Yang X."/>
            <person name="Jeffery I.B."/>
            <person name="Cooney J.C."/>
            <person name="Kagawa T.F."/>
            <person name="Liu W."/>
            <person name="Song Y."/>
            <person name="Salvetti E."/>
            <person name="Wrobel A."/>
            <person name="Rasinkangas P."/>
            <person name="Parkhill J."/>
            <person name="Rea M.C."/>
            <person name="O'Sullivan O."/>
            <person name="Ritari J."/>
            <person name="Douillard F.P."/>
            <person name="Paul Ross R."/>
            <person name="Yang R."/>
            <person name="Briner A.E."/>
            <person name="Felis G.E."/>
            <person name="de Vos W.M."/>
            <person name="Barrangou R."/>
            <person name="Klaenhammer T.R."/>
            <person name="Caufield P.W."/>
            <person name="Cui Y."/>
            <person name="Zhang H."/>
            <person name="O'Toole P.W."/>
        </authorList>
    </citation>
    <scope>NUCLEOTIDE SEQUENCE [LARGE SCALE GENOMIC DNA]</scope>
    <source>
        <strain evidence="1 2">DSM 21051</strain>
    </source>
</reference>
<dbReference type="GO" id="GO:0009986">
    <property type="term" value="C:cell surface"/>
    <property type="evidence" value="ECO:0007669"/>
    <property type="project" value="UniProtKB-SubCell"/>
</dbReference>
<dbReference type="RefSeq" id="WP_057876462.1">
    <property type="nucleotide sequence ID" value="NZ_AYZD01000023.1"/>
</dbReference>
<dbReference type="PATRIC" id="fig|1423725.3.peg.1764"/>
<dbReference type="AlphaFoldDB" id="A0A0R2CUV8"/>
<evidence type="ECO:0008006" key="3">
    <source>
        <dbReference type="Google" id="ProtNLM"/>
    </source>
</evidence>
<accession>A0A0R2CUV8</accession>
<dbReference type="EMBL" id="AYZD01000023">
    <property type="protein sequence ID" value="KRM95581.1"/>
    <property type="molecule type" value="Genomic_DNA"/>
</dbReference>
<gene>
    <name evidence="1" type="ORF">FC19_GL001717</name>
</gene>
<protein>
    <recommendedName>
        <fullName evidence="3">Competence protein ComGD</fullName>
    </recommendedName>
</protein>
<evidence type="ECO:0000313" key="2">
    <source>
        <dbReference type="Proteomes" id="UP000051015"/>
    </source>
</evidence>
<dbReference type="GO" id="GO:0030420">
    <property type="term" value="P:establishment of competence for transformation"/>
    <property type="evidence" value="ECO:0007669"/>
    <property type="project" value="UniProtKB-KW"/>
</dbReference>
<name>A0A0R2CUV8_9LACO</name>
<dbReference type="OrthoDB" id="2249439at2"/>
<evidence type="ECO:0000313" key="1">
    <source>
        <dbReference type="EMBL" id="KRM95581.1"/>
    </source>
</evidence>
<organism evidence="1 2">
    <name type="scientific">Liquorilactobacillus aquaticus DSM 21051</name>
    <dbReference type="NCBI Taxonomy" id="1423725"/>
    <lineage>
        <taxon>Bacteria</taxon>
        <taxon>Bacillati</taxon>
        <taxon>Bacillota</taxon>
        <taxon>Bacilli</taxon>
        <taxon>Lactobacillales</taxon>
        <taxon>Lactobacillaceae</taxon>
        <taxon>Liquorilactobacillus</taxon>
    </lineage>
</organism>
<comment type="caution">
    <text evidence="1">The sequence shown here is derived from an EMBL/GenBank/DDBJ whole genome shotgun (WGS) entry which is preliminary data.</text>
</comment>
<keyword evidence="2" id="KW-1185">Reference proteome</keyword>